<comment type="caution">
    <text evidence="1">The sequence shown here is derived from an EMBL/GenBank/DDBJ whole genome shotgun (WGS) entry which is preliminary data.</text>
</comment>
<proteinExistence type="predicted"/>
<dbReference type="Proteomes" id="UP000886833">
    <property type="component" value="Unassembled WGS sequence"/>
</dbReference>
<protein>
    <submittedName>
        <fullName evidence="1">Uncharacterized protein</fullName>
    </submittedName>
</protein>
<accession>A0A9D1KAV5</accession>
<name>A0A9D1KAV5_9FIRM</name>
<dbReference type="AlphaFoldDB" id="A0A9D1KAV5"/>
<evidence type="ECO:0000313" key="1">
    <source>
        <dbReference type="EMBL" id="HIT36879.1"/>
    </source>
</evidence>
<reference evidence="1" key="1">
    <citation type="submission" date="2020-10" db="EMBL/GenBank/DDBJ databases">
        <authorList>
            <person name="Gilroy R."/>
        </authorList>
    </citation>
    <scope>NUCLEOTIDE SEQUENCE</scope>
    <source>
        <strain evidence="1">CHK195-26880</strain>
    </source>
</reference>
<dbReference type="EMBL" id="DVKQ01000002">
    <property type="protein sequence ID" value="HIT36879.1"/>
    <property type="molecule type" value="Genomic_DNA"/>
</dbReference>
<organism evidence="1 2">
    <name type="scientific">Candidatus Onthousia faecipullorum</name>
    <dbReference type="NCBI Taxonomy" id="2840887"/>
    <lineage>
        <taxon>Bacteria</taxon>
        <taxon>Bacillati</taxon>
        <taxon>Bacillota</taxon>
        <taxon>Bacilli</taxon>
        <taxon>Candidatus Onthousia</taxon>
    </lineage>
</organism>
<reference evidence="1" key="2">
    <citation type="journal article" date="2021" name="PeerJ">
        <title>Extensive microbial diversity within the chicken gut microbiome revealed by metagenomics and culture.</title>
        <authorList>
            <person name="Gilroy R."/>
            <person name="Ravi A."/>
            <person name="Getino M."/>
            <person name="Pursley I."/>
            <person name="Horton D.L."/>
            <person name="Alikhan N.F."/>
            <person name="Baker D."/>
            <person name="Gharbi K."/>
            <person name="Hall N."/>
            <person name="Watson M."/>
            <person name="Adriaenssens E.M."/>
            <person name="Foster-Nyarko E."/>
            <person name="Jarju S."/>
            <person name="Secka A."/>
            <person name="Antonio M."/>
            <person name="Oren A."/>
            <person name="Chaudhuri R.R."/>
            <person name="La Ragione R."/>
            <person name="Hildebrand F."/>
            <person name="Pallen M.J."/>
        </authorList>
    </citation>
    <scope>NUCLEOTIDE SEQUENCE</scope>
    <source>
        <strain evidence="1">CHK195-26880</strain>
    </source>
</reference>
<evidence type="ECO:0000313" key="2">
    <source>
        <dbReference type="Proteomes" id="UP000886833"/>
    </source>
</evidence>
<gene>
    <name evidence="1" type="ORF">IAB59_00140</name>
</gene>
<sequence>MEEVKVSYSQIEKANSEIKTMKIGTGDYAKVSERVKAFRKVYPMGEIITDIEEINDTSVRIKATIKDEESNVLSTARATEEKKAKGKMTVNLTDMIENCETSAVGRALGFAGFGIDKEVASAEDVTRNKERAKQYEVFTNMFIPDNDAKKIVKLSIGELMRKMGVVKAHLGELVSEQLWTTLEEMSTNQLIKLESKLRTINLENDEWHELYAENSKIKEVVPVNQEVVYESSHYKFGRLALEMAGTDSELQNEIIDFYLNAGIDLSK</sequence>